<feature type="domain" description="Nucleotidyl transferase" evidence="1">
    <location>
        <begin position="3"/>
        <end position="230"/>
    </location>
</feature>
<organism evidence="2">
    <name type="scientific">Alloyangia sp. H15</name>
    <dbReference type="NCBI Taxonomy" id="3029062"/>
    <lineage>
        <taxon>Bacteria</taxon>
        <taxon>Pseudomonadati</taxon>
        <taxon>Pseudomonadota</taxon>
        <taxon>Alphaproteobacteria</taxon>
        <taxon>Rhodobacterales</taxon>
        <taxon>Roseobacteraceae</taxon>
        <taxon>Alloyangia</taxon>
    </lineage>
</organism>
<dbReference type="SUPFAM" id="SSF53448">
    <property type="entry name" value="Nucleotide-diphospho-sugar transferases"/>
    <property type="match status" value="1"/>
</dbReference>
<dbReference type="RefSeq" id="WP_353476557.1">
    <property type="nucleotide sequence ID" value="NZ_CP123389.1"/>
</dbReference>
<evidence type="ECO:0000259" key="1">
    <source>
        <dbReference type="Pfam" id="PF00483"/>
    </source>
</evidence>
<protein>
    <submittedName>
        <fullName evidence="2">Sugar phosphate nucleotidyltransferase</fullName>
    </submittedName>
</protein>
<sequence length="270" mass="31045">MKVVLFCGGLGTRIREYGENTPKPMIPVGHQPIIRHVMQYYSDFGHNDFVLCLGYKANVIKDFFLDSRPQTFSDCIVTGAGQTVEVLGKPAADWRIALIDTGIWRNIGERLWAVREHVRGEELFLANYSDGLCDVDLDDMIQRFRDSGKIACFLAVRPPLTYHLVDADESGLVQEFRSSNASDIWINGGYFIFRSEIFDYMREGEELVLAPFARLIEEQQLLAYKYEGFWRSMDTLRDWQSLQDMVERGETPWLSRSRGKEAAPKHVIMT</sequence>
<dbReference type="Gene3D" id="3.90.550.10">
    <property type="entry name" value="Spore Coat Polysaccharide Biosynthesis Protein SpsA, Chain A"/>
    <property type="match status" value="1"/>
</dbReference>
<name>A0AAU8ARS4_9RHOB</name>
<geneLocation type="plasmid" evidence="2">
    <name>unnamed4</name>
</geneLocation>
<gene>
    <name evidence="2" type="ORF">PVT71_27590</name>
</gene>
<dbReference type="Pfam" id="PF00483">
    <property type="entry name" value="NTP_transferase"/>
    <property type="match status" value="1"/>
</dbReference>
<reference evidence="2" key="1">
    <citation type="submission" date="2023-02" db="EMBL/GenBank/DDBJ databases">
        <title>Description and genomic characterization of Salipiger bruguierae sp. nov., isolated from the sediment of mangrove plant Bruguiera sexangula.</title>
        <authorList>
            <person name="Long M."/>
        </authorList>
    </citation>
    <scope>NUCLEOTIDE SEQUENCE</scope>
    <source>
        <strain evidence="2">H15</strain>
        <plasmid evidence="2">unnamed4</plasmid>
    </source>
</reference>
<dbReference type="InterPro" id="IPR029044">
    <property type="entry name" value="Nucleotide-diphossugar_trans"/>
</dbReference>
<dbReference type="PANTHER" id="PTHR47183">
    <property type="entry name" value="GLUCOSE-1-PHOSPHATE CYTIDYLYLTRANSFERASE-RELATED"/>
    <property type="match status" value="1"/>
</dbReference>
<dbReference type="AlphaFoldDB" id="A0AAU8ARS4"/>
<dbReference type="PANTHER" id="PTHR47183:SF3">
    <property type="entry name" value="TRANSFERASE"/>
    <property type="match status" value="1"/>
</dbReference>
<evidence type="ECO:0000313" key="2">
    <source>
        <dbReference type="EMBL" id="XCC97667.1"/>
    </source>
</evidence>
<dbReference type="GO" id="GO:0047343">
    <property type="term" value="F:glucose-1-phosphate cytidylyltransferase activity"/>
    <property type="evidence" value="ECO:0007669"/>
    <property type="project" value="InterPro"/>
</dbReference>
<dbReference type="InterPro" id="IPR005835">
    <property type="entry name" value="NTP_transferase_dom"/>
</dbReference>
<dbReference type="InterPro" id="IPR013446">
    <property type="entry name" value="G1P_cyt_trans-like"/>
</dbReference>
<keyword evidence="2" id="KW-0614">Plasmid</keyword>
<dbReference type="EMBL" id="CP123389">
    <property type="protein sequence ID" value="XCC97667.1"/>
    <property type="molecule type" value="Genomic_DNA"/>
</dbReference>
<accession>A0AAU8ARS4</accession>
<proteinExistence type="predicted"/>